<comment type="caution">
    <text evidence="3">The sequence shown here is derived from an EMBL/GenBank/DDBJ whole genome shotgun (WGS) entry which is preliminary data.</text>
</comment>
<protein>
    <submittedName>
        <fullName evidence="3">Uncharacterized protein</fullName>
    </submittedName>
</protein>
<keyword evidence="1" id="KW-0175">Coiled coil</keyword>
<reference evidence="3" key="1">
    <citation type="journal article" date="2015" name="Nature">
        <title>Complex archaea that bridge the gap between prokaryotes and eukaryotes.</title>
        <authorList>
            <person name="Spang A."/>
            <person name="Saw J.H."/>
            <person name="Jorgensen S.L."/>
            <person name="Zaremba-Niedzwiedzka K."/>
            <person name="Martijn J."/>
            <person name="Lind A.E."/>
            <person name="van Eijk R."/>
            <person name="Schleper C."/>
            <person name="Guy L."/>
            <person name="Ettema T.J."/>
        </authorList>
    </citation>
    <scope>NUCLEOTIDE SEQUENCE</scope>
</reference>
<accession>A0A0F9V1M8</accession>
<proteinExistence type="predicted"/>
<dbReference type="AlphaFoldDB" id="A0A0F9V1M8"/>
<dbReference type="EMBL" id="LAZR01000476">
    <property type="protein sequence ID" value="KKN67396.1"/>
    <property type="molecule type" value="Genomic_DNA"/>
</dbReference>
<sequence>MARAIFVKKARKNNPVCKKGESYYWWKFRFGSKHYSLTKPRQSQLTQSDFLSQIYGLQETIEDMNIESNFESDVEEIKSELENLQSGCEEKRDNMPEQLQDAPTGELLQGRYDSIEEMISELDAIDVECDEDSIKEEVTSEFKEDFEKEPKDFSKEEKEKLESAIEEKIEGRKEEILEEIQNIGYNGE</sequence>
<name>A0A0F9V1M8_9ZZZZ</name>
<gene>
    <name evidence="3" type="ORF">LCGC14_0462600</name>
</gene>
<evidence type="ECO:0000313" key="3">
    <source>
        <dbReference type="EMBL" id="KKN67396.1"/>
    </source>
</evidence>
<evidence type="ECO:0000256" key="2">
    <source>
        <dbReference type="SAM" id="MobiDB-lite"/>
    </source>
</evidence>
<evidence type="ECO:0000256" key="1">
    <source>
        <dbReference type="SAM" id="Coils"/>
    </source>
</evidence>
<feature type="region of interest" description="Disordered" evidence="2">
    <location>
        <begin position="138"/>
        <end position="159"/>
    </location>
</feature>
<feature type="coiled-coil region" evidence="1">
    <location>
        <begin position="67"/>
        <end position="94"/>
    </location>
</feature>
<organism evidence="3">
    <name type="scientific">marine sediment metagenome</name>
    <dbReference type="NCBI Taxonomy" id="412755"/>
    <lineage>
        <taxon>unclassified sequences</taxon>
        <taxon>metagenomes</taxon>
        <taxon>ecological metagenomes</taxon>
    </lineage>
</organism>